<reference evidence="4" key="1">
    <citation type="journal article" date="2016" name="Genome Announc.">
        <title>Genome Sequence of Ustilaginoidea virens IPU010, a Rice Pathogenic Fungus Causing False Smut.</title>
        <authorList>
            <person name="Kumagai T."/>
            <person name="Ishii T."/>
            <person name="Terai G."/>
            <person name="Umemura M."/>
            <person name="Machida M."/>
            <person name="Asai K."/>
        </authorList>
    </citation>
    <scope>NUCLEOTIDE SEQUENCE [LARGE SCALE GENOMIC DNA]</scope>
    <source>
        <strain evidence="4">IPU010</strain>
    </source>
</reference>
<dbReference type="EMBL" id="BBTG02000005">
    <property type="protein sequence ID" value="GAO16656.1"/>
    <property type="molecule type" value="Genomic_DNA"/>
</dbReference>
<gene>
    <name evidence="5" type="ORF">UV8b_00780</name>
    <name evidence="4" type="ORF">UVI_02012760</name>
</gene>
<dbReference type="Proteomes" id="UP000054053">
    <property type="component" value="Unassembled WGS sequence"/>
</dbReference>
<keyword evidence="3" id="KW-0732">Signal</keyword>
<keyword evidence="2" id="KW-0812">Transmembrane</keyword>
<keyword evidence="2" id="KW-1133">Transmembrane helix</keyword>
<dbReference type="GeneID" id="66061558"/>
<reference evidence="7" key="2">
    <citation type="journal article" date="2016" name="Genome Announc.">
        <title>Genome sequence of Ustilaginoidea virens IPU010, a rice pathogenic fungus causing false smut.</title>
        <authorList>
            <person name="Kumagai T."/>
            <person name="Ishii T."/>
            <person name="Terai G."/>
            <person name="Umemura M."/>
            <person name="Machida M."/>
            <person name="Asai K."/>
        </authorList>
    </citation>
    <scope>NUCLEOTIDE SEQUENCE [LARGE SCALE GENOMIC DNA]</scope>
    <source>
        <strain evidence="7">IPU010</strain>
    </source>
</reference>
<dbReference type="Proteomes" id="UP000027002">
    <property type="component" value="Chromosome 1"/>
</dbReference>
<dbReference type="EMBL" id="CP072753">
    <property type="protein sequence ID" value="QUC16539.1"/>
    <property type="molecule type" value="Genomic_DNA"/>
</dbReference>
<evidence type="ECO:0000256" key="2">
    <source>
        <dbReference type="SAM" id="Phobius"/>
    </source>
</evidence>
<dbReference type="OrthoDB" id="1733656at2759"/>
<proteinExistence type="predicted"/>
<protein>
    <recommendedName>
        <fullName evidence="8">Peptidyl-tRNA hydrolase</fullName>
    </recommendedName>
</protein>
<reference evidence="5" key="3">
    <citation type="submission" date="2020-03" db="EMBL/GenBank/DDBJ databases">
        <title>A mixture of massive structural variations and highly conserved coding sequences in Ustilaginoidea virens genome.</title>
        <authorList>
            <person name="Zhang K."/>
            <person name="Zhao Z."/>
            <person name="Zhang Z."/>
            <person name="Li Y."/>
            <person name="Hsiang T."/>
            <person name="Sun W."/>
        </authorList>
    </citation>
    <scope>NUCLEOTIDE SEQUENCE</scope>
    <source>
        <strain evidence="5">UV-8b</strain>
    </source>
</reference>
<evidence type="ECO:0008006" key="8">
    <source>
        <dbReference type="Google" id="ProtNLM"/>
    </source>
</evidence>
<dbReference type="KEGG" id="uvi:66061558"/>
<feature type="region of interest" description="Disordered" evidence="1">
    <location>
        <begin position="248"/>
        <end position="267"/>
    </location>
</feature>
<keyword evidence="6" id="KW-1185">Reference proteome</keyword>
<name>A0A063C0B3_USTVR</name>
<sequence length="267" mass="28969">MRFSASAIVAALPLLASAQQDPLGQYKAHFQTFMDKITSHIPNPGIHDAVAAAAAKIGAMKLSILTLENWKETLYEPVASGATVPVEWWVLITGRNKTCFGHCGKVEQAFNETAAKFALLPGSPLMGILNCDDQPILCNAWSASVGSLWSFSVLPPPAPVDIYKKRLNLTSTTSDDLVDLKSESAESKDKAGFVPLNSWFHPFNGKVTELGLSVPYGYLMWAFGLVPNWLFMLIVSFASRSIMSNRMQPPRPGATGASSAGQRRRAQ</sequence>
<evidence type="ECO:0000313" key="6">
    <source>
        <dbReference type="Proteomes" id="UP000027002"/>
    </source>
</evidence>
<evidence type="ECO:0000256" key="1">
    <source>
        <dbReference type="SAM" id="MobiDB-lite"/>
    </source>
</evidence>
<evidence type="ECO:0000313" key="5">
    <source>
        <dbReference type="EMBL" id="QUC16539.1"/>
    </source>
</evidence>
<dbReference type="AlphaFoldDB" id="A0A063C0B3"/>
<dbReference type="STRING" id="1159556.A0A063C0B3"/>
<feature type="transmembrane region" description="Helical" evidence="2">
    <location>
        <begin position="218"/>
        <end position="238"/>
    </location>
</feature>
<feature type="chain" id="PRO_5008195980" description="Peptidyl-tRNA hydrolase" evidence="3">
    <location>
        <begin position="19"/>
        <end position="267"/>
    </location>
</feature>
<evidence type="ECO:0000313" key="7">
    <source>
        <dbReference type="Proteomes" id="UP000054053"/>
    </source>
</evidence>
<keyword evidence="2" id="KW-0472">Membrane</keyword>
<dbReference type="RefSeq" id="XP_042994212.1">
    <property type="nucleotide sequence ID" value="XM_043138278.1"/>
</dbReference>
<feature type="signal peptide" evidence="3">
    <location>
        <begin position="1"/>
        <end position="18"/>
    </location>
</feature>
<evidence type="ECO:0000313" key="4">
    <source>
        <dbReference type="EMBL" id="GAO16656.1"/>
    </source>
</evidence>
<evidence type="ECO:0000256" key="3">
    <source>
        <dbReference type="SAM" id="SignalP"/>
    </source>
</evidence>
<organism evidence="4 7">
    <name type="scientific">Ustilaginoidea virens</name>
    <name type="common">Rice false smut fungus</name>
    <name type="synonym">Villosiclava virens</name>
    <dbReference type="NCBI Taxonomy" id="1159556"/>
    <lineage>
        <taxon>Eukaryota</taxon>
        <taxon>Fungi</taxon>
        <taxon>Dikarya</taxon>
        <taxon>Ascomycota</taxon>
        <taxon>Pezizomycotina</taxon>
        <taxon>Sordariomycetes</taxon>
        <taxon>Hypocreomycetidae</taxon>
        <taxon>Hypocreales</taxon>
        <taxon>Clavicipitaceae</taxon>
        <taxon>Ustilaginoidea</taxon>
    </lineage>
</organism>
<accession>A0A063C0B3</accession>
<dbReference type="HOGENOM" id="CLU_070640_0_0_1"/>